<evidence type="ECO:0000313" key="3">
    <source>
        <dbReference type="Proteomes" id="UP000199116"/>
    </source>
</evidence>
<protein>
    <submittedName>
        <fullName evidence="2">Uncharacterized protein</fullName>
    </submittedName>
</protein>
<evidence type="ECO:0000256" key="1">
    <source>
        <dbReference type="SAM" id="Coils"/>
    </source>
</evidence>
<name>A0A1I2NNE1_9FLAO</name>
<feature type="coiled-coil region" evidence="1">
    <location>
        <begin position="154"/>
        <end position="181"/>
    </location>
</feature>
<dbReference type="EMBL" id="FOOH01000021">
    <property type="protein sequence ID" value="SFG02811.1"/>
    <property type="molecule type" value="Genomic_DNA"/>
</dbReference>
<accession>A0A1I2NNE1</accession>
<gene>
    <name evidence="2" type="ORF">SAMN04488033_12161</name>
</gene>
<keyword evidence="3" id="KW-1185">Reference proteome</keyword>
<proteinExistence type="predicted"/>
<sequence>MKKLVLILSILLCFACNEKSQTDDSNGSQLDSITLNQPLETTKEEVILLPEARKHAINWLAYIAAQNEVDQLRNYNLQQTIESSKPISQVMESLNTSIPDSLSSNAVRARANVLTTKAKVLEQLSHRRQLDAGAITEVAREIPEEFNNFKIQLNELFLKTLEDFEDELDEFKAERDTISIDSLPQAKL</sequence>
<dbReference type="AlphaFoldDB" id="A0A1I2NNE1"/>
<dbReference type="RefSeq" id="WP_075325146.1">
    <property type="nucleotide sequence ID" value="NZ_FOOH01000021.1"/>
</dbReference>
<keyword evidence="1" id="KW-0175">Coiled coil</keyword>
<dbReference type="Proteomes" id="UP000199116">
    <property type="component" value="Unassembled WGS sequence"/>
</dbReference>
<organism evidence="2 3">
    <name type="scientific">Salegentibacter agarivorans</name>
    <dbReference type="NCBI Taxonomy" id="345907"/>
    <lineage>
        <taxon>Bacteria</taxon>
        <taxon>Pseudomonadati</taxon>
        <taxon>Bacteroidota</taxon>
        <taxon>Flavobacteriia</taxon>
        <taxon>Flavobacteriales</taxon>
        <taxon>Flavobacteriaceae</taxon>
        <taxon>Salegentibacter</taxon>
    </lineage>
</organism>
<reference evidence="3" key="1">
    <citation type="submission" date="2016-10" db="EMBL/GenBank/DDBJ databases">
        <authorList>
            <person name="Varghese N."/>
            <person name="Submissions S."/>
        </authorList>
    </citation>
    <scope>NUCLEOTIDE SEQUENCE [LARGE SCALE GENOMIC DNA]</scope>
    <source>
        <strain evidence="3">DSM 23515</strain>
    </source>
</reference>
<evidence type="ECO:0000313" key="2">
    <source>
        <dbReference type="EMBL" id="SFG02811.1"/>
    </source>
</evidence>